<accession>A0ABY0HB84</accession>
<evidence type="ECO:0000313" key="3">
    <source>
        <dbReference type="Proteomes" id="UP000294003"/>
    </source>
</evidence>
<evidence type="ECO:0008006" key="4">
    <source>
        <dbReference type="Google" id="ProtNLM"/>
    </source>
</evidence>
<feature type="signal peptide" evidence="1">
    <location>
        <begin position="1"/>
        <end position="24"/>
    </location>
</feature>
<reference evidence="2 3" key="1">
    <citation type="submission" date="2018-06" db="EMBL/GenBank/DDBJ databases">
        <title>Complete Genomes of Monosporascus.</title>
        <authorList>
            <person name="Robinson A.J."/>
            <person name="Natvig D.O."/>
        </authorList>
    </citation>
    <scope>NUCLEOTIDE SEQUENCE [LARGE SCALE GENOMIC DNA]</scope>
    <source>
        <strain evidence="2 3">CBS 609.92</strain>
    </source>
</reference>
<evidence type="ECO:0000313" key="2">
    <source>
        <dbReference type="EMBL" id="RYO86330.1"/>
    </source>
</evidence>
<comment type="caution">
    <text evidence="2">The sequence shown here is derived from an EMBL/GenBank/DDBJ whole genome shotgun (WGS) entry which is preliminary data.</text>
</comment>
<gene>
    <name evidence="2" type="ORF">DL762_004811</name>
</gene>
<sequence length="369" mass="40445">MSINVSKHTFLAAALLSSMRFALAQNVRYENLVLADCGIGFGENGGSTSRKMIYYPGDVWTGHDLDTYKPTMVVDVPWSGSYPWGQDGGVSATMPNGDVFSVYIDPSVKDPNRAGDAWHSYEMDKPLQCYSYHWDKLYQLDDGYWCSSAYVCNHRGTAYVKPGGGNDAKGNDAKGNDTKDTLRIHASTNSDWVELYEHTAASVLGTVRKTFNDKSFQCDNTAISLGSGCSIVWKCSGDPADDLQSIKRMAAGFGDLAKRDEFSSTREEKWEVCRRPDNRPGREGQCLQYEKKVDHFVKVPKYIQMVMDTVPPEGSGRNPSIHGEMSYEITCKSTGLECLLCNTIGTAMTVPSAGAGASILIGCALSKLC</sequence>
<protein>
    <recommendedName>
        <fullName evidence="4">Ecp2 effector protein domain-containing protein</fullName>
    </recommendedName>
</protein>
<evidence type="ECO:0000256" key="1">
    <source>
        <dbReference type="SAM" id="SignalP"/>
    </source>
</evidence>
<feature type="chain" id="PRO_5045424255" description="Ecp2 effector protein domain-containing protein" evidence="1">
    <location>
        <begin position="25"/>
        <end position="369"/>
    </location>
</feature>
<dbReference type="Proteomes" id="UP000294003">
    <property type="component" value="Unassembled WGS sequence"/>
</dbReference>
<keyword evidence="3" id="KW-1185">Reference proteome</keyword>
<organism evidence="2 3">
    <name type="scientific">Monosporascus cannonballus</name>
    <dbReference type="NCBI Taxonomy" id="155416"/>
    <lineage>
        <taxon>Eukaryota</taxon>
        <taxon>Fungi</taxon>
        <taxon>Dikarya</taxon>
        <taxon>Ascomycota</taxon>
        <taxon>Pezizomycotina</taxon>
        <taxon>Sordariomycetes</taxon>
        <taxon>Xylariomycetidae</taxon>
        <taxon>Xylariales</taxon>
        <taxon>Xylariales incertae sedis</taxon>
        <taxon>Monosporascus</taxon>
    </lineage>
</organism>
<dbReference type="EMBL" id="QJNS01000118">
    <property type="protein sequence ID" value="RYO86330.1"/>
    <property type="molecule type" value="Genomic_DNA"/>
</dbReference>
<keyword evidence="1" id="KW-0732">Signal</keyword>
<name>A0ABY0HB84_9PEZI</name>
<proteinExistence type="predicted"/>